<sequence>MVALAVLLAAAVLVSGTVPLHKSQLEAWFHQKVKPCTERKGIIDHALLIAELNKRVIKVMKDGSGDCKTISDAIKMIPAGNTKRVIVHIGPGVYDEQVRIEKTKPFVTLFGLPSSMPNLTYSGGATVVVESEYFMASNIIFSNTPLESSGNKIDWKSNDLKSKGEDASSQAQKNSSPKSSGNKIDWKRNDLKSKGEDASWHAQKNSSSKPSEKKSKGAHAQTQAQTETQKQTQTQTQAQTQTQTQIQKQTQTQTQTETQAQAQTQTQALKISGDKAAFYSCKFMGIRDTLHDEQGRHLFKDCTIQGALDFIYGSAKSLYLNSKVHVLADNGLTSIVAPDRSSKSKDTGFVFVHCDVTGTNSETYLGRAGSTHPQAIYAYSNIGVINPAGWFNKLHPHQGAGTNTEFLEYMNQGPGAKTSKSDKFSKSLSASEAQSFISLSYIQASTWLLPAP</sequence>
<organism evidence="1 2">
    <name type="scientific">Bauhinia variegata</name>
    <name type="common">Purple orchid tree</name>
    <name type="synonym">Phanera variegata</name>
    <dbReference type="NCBI Taxonomy" id="167791"/>
    <lineage>
        <taxon>Eukaryota</taxon>
        <taxon>Viridiplantae</taxon>
        <taxon>Streptophyta</taxon>
        <taxon>Embryophyta</taxon>
        <taxon>Tracheophyta</taxon>
        <taxon>Spermatophyta</taxon>
        <taxon>Magnoliopsida</taxon>
        <taxon>eudicotyledons</taxon>
        <taxon>Gunneridae</taxon>
        <taxon>Pentapetalae</taxon>
        <taxon>rosids</taxon>
        <taxon>fabids</taxon>
        <taxon>Fabales</taxon>
        <taxon>Fabaceae</taxon>
        <taxon>Cercidoideae</taxon>
        <taxon>Cercideae</taxon>
        <taxon>Bauhiniinae</taxon>
        <taxon>Bauhinia</taxon>
    </lineage>
</organism>
<comment type="caution">
    <text evidence="1">The sequence shown here is derived from an EMBL/GenBank/DDBJ whole genome shotgun (WGS) entry which is preliminary data.</text>
</comment>
<evidence type="ECO:0000313" key="2">
    <source>
        <dbReference type="Proteomes" id="UP000828941"/>
    </source>
</evidence>
<gene>
    <name evidence="1" type="ORF">L6164_029133</name>
</gene>
<keyword evidence="2" id="KW-1185">Reference proteome</keyword>
<name>A0ACB9L8G3_BAUVA</name>
<dbReference type="Proteomes" id="UP000828941">
    <property type="component" value="Chromosome 12"/>
</dbReference>
<accession>A0ACB9L8G3</accession>
<reference evidence="1 2" key="1">
    <citation type="journal article" date="2022" name="DNA Res.">
        <title>Chromosomal-level genome assembly of the orchid tree Bauhinia variegata (Leguminosae; Cercidoideae) supports the allotetraploid origin hypothesis of Bauhinia.</title>
        <authorList>
            <person name="Zhong Y."/>
            <person name="Chen Y."/>
            <person name="Zheng D."/>
            <person name="Pang J."/>
            <person name="Liu Y."/>
            <person name="Luo S."/>
            <person name="Meng S."/>
            <person name="Qian L."/>
            <person name="Wei D."/>
            <person name="Dai S."/>
            <person name="Zhou R."/>
        </authorList>
    </citation>
    <scope>NUCLEOTIDE SEQUENCE [LARGE SCALE GENOMIC DNA]</scope>
    <source>
        <strain evidence="1">BV-YZ2020</strain>
    </source>
</reference>
<protein>
    <submittedName>
        <fullName evidence="1">Uncharacterized protein</fullName>
    </submittedName>
</protein>
<evidence type="ECO:0000313" key="1">
    <source>
        <dbReference type="EMBL" id="KAI4305790.1"/>
    </source>
</evidence>
<proteinExistence type="predicted"/>
<dbReference type="EMBL" id="CM039437">
    <property type="protein sequence ID" value="KAI4305790.1"/>
    <property type="molecule type" value="Genomic_DNA"/>
</dbReference>